<dbReference type="AlphaFoldDB" id="A0A0P1IQL9"/>
<dbReference type="STRING" id="1715692.RUE5091_04473"/>
<dbReference type="InterPro" id="IPR051020">
    <property type="entry name" value="ALDH-related_metabolic_enz"/>
</dbReference>
<dbReference type="Gene3D" id="3.40.605.10">
    <property type="entry name" value="Aldehyde Dehydrogenase, Chain A, domain 1"/>
    <property type="match status" value="1"/>
</dbReference>
<feature type="domain" description="Aldehyde dehydrogenase" evidence="3">
    <location>
        <begin position="5"/>
        <end position="457"/>
    </location>
</feature>
<dbReference type="EMBL" id="CYUD01000025">
    <property type="protein sequence ID" value="CUK20074.1"/>
    <property type="molecule type" value="Genomic_DNA"/>
</dbReference>
<protein>
    <submittedName>
        <fullName evidence="4">Sulfoacetaldehyde dehydrogenase</fullName>
        <ecNumber evidence="4">1.2.1.73</ecNumber>
    </submittedName>
</protein>
<dbReference type="InterPro" id="IPR015590">
    <property type="entry name" value="Aldehyde_DH_dom"/>
</dbReference>
<comment type="similarity">
    <text evidence="1">Belongs to the aldehyde dehydrogenase family.</text>
</comment>
<name>A0A0P1IQL9_9RHOB</name>
<dbReference type="SUPFAM" id="SSF53720">
    <property type="entry name" value="ALDH-like"/>
    <property type="match status" value="1"/>
</dbReference>
<dbReference type="GO" id="GO:0102984">
    <property type="term" value="F:sulfoacetaldehyde dehydrogenase activity"/>
    <property type="evidence" value="ECO:0007669"/>
    <property type="project" value="UniProtKB-EC"/>
</dbReference>
<dbReference type="InterPro" id="IPR016161">
    <property type="entry name" value="Ald_DH/histidinol_DH"/>
</dbReference>
<dbReference type="GO" id="GO:0008911">
    <property type="term" value="F:lactaldehyde dehydrogenase (NAD+) activity"/>
    <property type="evidence" value="ECO:0007669"/>
    <property type="project" value="TreeGrafter"/>
</dbReference>
<dbReference type="PANTHER" id="PTHR42991">
    <property type="entry name" value="ALDEHYDE DEHYDROGENASE"/>
    <property type="match status" value="1"/>
</dbReference>
<dbReference type="Gene3D" id="3.40.309.10">
    <property type="entry name" value="Aldehyde Dehydrogenase, Chain A, domain 2"/>
    <property type="match status" value="1"/>
</dbReference>
<accession>A0A0P1IQL9</accession>
<dbReference type="CDD" id="cd07148">
    <property type="entry name" value="ALDH_RL0313"/>
    <property type="match status" value="1"/>
</dbReference>
<evidence type="ECO:0000313" key="4">
    <source>
        <dbReference type="EMBL" id="CUK20074.1"/>
    </source>
</evidence>
<sequence>MSEITLDVVNPFTLKRIGTVGLCSDSEIDAMLGVAHDLYRNRKSWLPAFRRIEILKTTAQLMTARHEELALLIASEGGKPLVDARVEVTRAIDGVELCVHEIGQMTGKEIPMELTAAGSGRIAFTQREPIGVVVAASAFNHPLNLIVHQVAPAVAAGCPVLVKPALDTPLSCRAFVDILRQAGLPKDWCRFAACQNNVAEKMITDPRVGFFSFIGSAKVGWMLRSKLAPGTRCALEHGGAAPVIVDDSAGIDAMIPLLTKGGFYHSGQVCVSVQRVFAPAKIAAEVAQKLADAASGLRVGDATDANVDCGPLIRPAEVDRVEQWVDEAVQSGASVLTGGKPLGQTTYAPTVLLNPPQDARVSTAEIFGPVVCVYGYDDIETAYQAANSLPYAFQASVFTKTLDVAMQAIQHLDATAVMVNDHTAFRVDWMPFAGRRQSGYNTGGIGYTIHDMTQDKMAVIKI</sequence>
<dbReference type="InterPro" id="IPR016162">
    <property type="entry name" value="Ald_DH_N"/>
</dbReference>
<keyword evidence="2 4" id="KW-0560">Oxidoreductase</keyword>
<evidence type="ECO:0000256" key="1">
    <source>
        <dbReference type="ARBA" id="ARBA00009986"/>
    </source>
</evidence>
<evidence type="ECO:0000313" key="5">
    <source>
        <dbReference type="Proteomes" id="UP000051260"/>
    </source>
</evidence>
<keyword evidence="5" id="KW-1185">Reference proteome</keyword>
<organism evidence="4 5">
    <name type="scientific">Ruegeria denitrificans</name>
    <dbReference type="NCBI Taxonomy" id="1715692"/>
    <lineage>
        <taxon>Bacteria</taxon>
        <taxon>Pseudomonadati</taxon>
        <taxon>Pseudomonadota</taxon>
        <taxon>Alphaproteobacteria</taxon>
        <taxon>Rhodobacterales</taxon>
        <taxon>Roseobacteraceae</taxon>
        <taxon>Ruegeria</taxon>
    </lineage>
</organism>
<gene>
    <name evidence="4" type="primary">safD</name>
    <name evidence="4" type="ORF">RUE5091_04473</name>
</gene>
<evidence type="ECO:0000256" key="2">
    <source>
        <dbReference type="ARBA" id="ARBA00023002"/>
    </source>
</evidence>
<dbReference type="RefSeq" id="WP_058284069.1">
    <property type="nucleotide sequence ID" value="NZ_CYUD01000025.1"/>
</dbReference>
<dbReference type="PANTHER" id="PTHR42991:SF1">
    <property type="entry name" value="ALDEHYDE DEHYDROGENASE"/>
    <property type="match status" value="1"/>
</dbReference>
<proteinExistence type="inferred from homology"/>
<reference evidence="5" key="1">
    <citation type="submission" date="2015-09" db="EMBL/GenBank/DDBJ databases">
        <authorList>
            <person name="Rodrigo-Torres L."/>
            <person name="Arahal D.R."/>
        </authorList>
    </citation>
    <scope>NUCLEOTIDE SEQUENCE [LARGE SCALE GENOMIC DNA]</scope>
    <source>
        <strain evidence="5">CECT 5091</strain>
    </source>
</reference>
<dbReference type="EC" id="1.2.1.73" evidence="4"/>
<dbReference type="Proteomes" id="UP000051260">
    <property type="component" value="Unassembled WGS sequence"/>
</dbReference>
<evidence type="ECO:0000259" key="3">
    <source>
        <dbReference type="Pfam" id="PF00171"/>
    </source>
</evidence>
<dbReference type="InterPro" id="IPR016163">
    <property type="entry name" value="Ald_DH_C"/>
</dbReference>
<dbReference type="OrthoDB" id="9812625at2"/>
<dbReference type="Pfam" id="PF00171">
    <property type="entry name" value="Aldedh"/>
    <property type="match status" value="1"/>
</dbReference>